<keyword evidence="1" id="KW-0812">Transmembrane</keyword>
<dbReference type="WBParaSite" id="TMUE_3000014497.1">
    <property type="protein sequence ID" value="TMUE_3000014497.1"/>
    <property type="gene ID" value="WBGene00302222"/>
</dbReference>
<keyword evidence="2" id="KW-1185">Reference proteome</keyword>
<evidence type="ECO:0000313" key="3">
    <source>
        <dbReference type="WBParaSite" id="TMUE_3000014497.1"/>
    </source>
</evidence>
<dbReference type="Proteomes" id="UP000046395">
    <property type="component" value="Unassembled WGS sequence"/>
</dbReference>
<dbReference type="AlphaFoldDB" id="A0A5S6R5L0"/>
<accession>A0A5S6R5L0</accession>
<keyword evidence="1" id="KW-0472">Membrane</keyword>
<evidence type="ECO:0000256" key="1">
    <source>
        <dbReference type="SAM" id="Phobius"/>
    </source>
</evidence>
<sequence>MNFECAGIARKPLTGTRREQQQRGVPDLLLHIYHSPFYWSFVKSVPMFIVGVMVARALGSLDIDKPMNP</sequence>
<name>A0A5S6R5L0_TRIMR</name>
<feature type="transmembrane region" description="Helical" evidence="1">
    <location>
        <begin position="37"/>
        <end position="58"/>
    </location>
</feature>
<protein>
    <submittedName>
        <fullName evidence="3">Uncharacterized protein</fullName>
    </submittedName>
</protein>
<evidence type="ECO:0000313" key="2">
    <source>
        <dbReference type="Proteomes" id="UP000046395"/>
    </source>
</evidence>
<keyword evidence="1" id="KW-1133">Transmembrane helix</keyword>
<organism evidence="2 3">
    <name type="scientific">Trichuris muris</name>
    <name type="common">Mouse whipworm</name>
    <dbReference type="NCBI Taxonomy" id="70415"/>
    <lineage>
        <taxon>Eukaryota</taxon>
        <taxon>Metazoa</taxon>
        <taxon>Ecdysozoa</taxon>
        <taxon>Nematoda</taxon>
        <taxon>Enoplea</taxon>
        <taxon>Dorylaimia</taxon>
        <taxon>Trichinellida</taxon>
        <taxon>Trichuridae</taxon>
        <taxon>Trichuris</taxon>
    </lineage>
</organism>
<reference evidence="3" key="1">
    <citation type="submission" date="2019-12" db="UniProtKB">
        <authorList>
            <consortium name="WormBaseParasite"/>
        </authorList>
    </citation>
    <scope>IDENTIFICATION</scope>
</reference>
<proteinExistence type="predicted"/>